<evidence type="ECO:0000256" key="7">
    <source>
        <dbReference type="SAM" id="SignalP"/>
    </source>
</evidence>
<comment type="caution">
    <text evidence="9">The sequence shown here is derived from an EMBL/GenBank/DDBJ whole genome shotgun (WGS) entry which is preliminary data.</text>
</comment>
<evidence type="ECO:0000313" key="10">
    <source>
        <dbReference type="Proteomes" id="UP001501353"/>
    </source>
</evidence>
<evidence type="ECO:0000256" key="3">
    <source>
        <dbReference type="ARBA" id="ARBA00022801"/>
    </source>
</evidence>
<dbReference type="PANTHER" id="PTHR22726:SF1">
    <property type="entry name" value="METALLOENDOPEPTIDASE OMA1, MITOCHONDRIAL"/>
    <property type="match status" value="1"/>
</dbReference>
<name>A0ABP7TWI8_9BURK</name>
<evidence type="ECO:0000256" key="4">
    <source>
        <dbReference type="ARBA" id="ARBA00022833"/>
    </source>
</evidence>
<keyword evidence="2" id="KW-0479">Metal-binding</keyword>
<keyword evidence="10" id="KW-1185">Reference proteome</keyword>
<dbReference type="Gene3D" id="3.30.2010.10">
    <property type="entry name" value="Metalloproteases ('zincins'), catalytic domain"/>
    <property type="match status" value="1"/>
</dbReference>
<proteinExistence type="inferred from homology"/>
<dbReference type="Pfam" id="PF01435">
    <property type="entry name" value="Peptidase_M48"/>
    <property type="match status" value="1"/>
</dbReference>
<organism evidence="9 10">
    <name type="scientific">Actimicrobium antarcticum</name>
    <dbReference type="NCBI Taxonomy" id="1051899"/>
    <lineage>
        <taxon>Bacteria</taxon>
        <taxon>Pseudomonadati</taxon>
        <taxon>Pseudomonadota</taxon>
        <taxon>Betaproteobacteria</taxon>
        <taxon>Burkholderiales</taxon>
        <taxon>Oxalobacteraceae</taxon>
        <taxon>Actimicrobium</taxon>
    </lineage>
</organism>
<dbReference type="EMBL" id="BAAAZE010000013">
    <property type="protein sequence ID" value="GAA4031561.1"/>
    <property type="molecule type" value="Genomic_DNA"/>
</dbReference>
<evidence type="ECO:0000259" key="8">
    <source>
        <dbReference type="Pfam" id="PF01435"/>
    </source>
</evidence>
<keyword evidence="4 6" id="KW-0862">Zinc</keyword>
<evidence type="ECO:0000256" key="2">
    <source>
        <dbReference type="ARBA" id="ARBA00022723"/>
    </source>
</evidence>
<gene>
    <name evidence="9" type="ORF">GCM10022212_32850</name>
</gene>
<feature type="domain" description="Peptidase M48" evidence="8">
    <location>
        <begin position="208"/>
        <end position="404"/>
    </location>
</feature>
<dbReference type="InterPro" id="IPR001915">
    <property type="entry name" value="Peptidase_M48"/>
</dbReference>
<keyword evidence="5 6" id="KW-0482">Metalloprotease</keyword>
<evidence type="ECO:0000256" key="5">
    <source>
        <dbReference type="ARBA" id="ARBA00023049"/>
    </source>
</evidence>
<keyword evidence="1 6" id="KW-0645">Protease</keyword>
<dbReference type="Proteomes" id="UP001501353">
    <property type="component" value="Unassembled WGS sequence"/>
</dbReference>
<evidence type="ECO:0000256" key="1">
    <source>
        <dbReference type="ARBA" id="ARBA00022670"/>
    </source>
</evidence>
<keyword evidence="3 6" id="KW-0378">Hydrolase</keyword>
<feature type="signal peptide" evidence="7">
    <location>
        <begin position="1"/>
        <end position="22"/>
    </location>
</feature>
<evidence type="ECO:0000313" key="9">
    <source>
        <dbReference type="EMBL" id="GAA4031561.1"/>
    </source>
</evidence>
<evidence type="ECO:0000256" key="6">
    <source>
        <dbReference type="RuleBase" id="RU003983"/>
    </source>
</evidence>
<dbReference type="InterPro" id="IPR051156">
    <property type="entry name" value="Mito/Outer_Membr_Metalloprot"/>
</dbReference>
<protein>
    <recommendedName>
        <fullName evidence="8">Peptidase M48 domain-containing protein</fullName>
    </recommendedName>
</protein>
<feature type="chain" id="PRO_5046454544" description="Peptidase M48 domain-containing protein" evidence="7">
    <location>
        <begin position="23"/>
        <end position="430"/>
    </location>
</feature>
<accession>A0ABP7TWI8</accession>
<dbReference type="PANTHER" id="PTHR22726">
    <property type="entry name" value="METALLOENDOPEPTIDASE OMA1"/>
    <property type="match status" value="1"/>
</dbReference>
<comment type="similarity">
    <text evidence="6">Belongs to the peptidase M48 family.</text>
</comment>
<keyword evidence="7" id="KW-0732">Signal</keyword>
<sequence length="430" mass="46075">MKKSASALLLLSLLCTLEVAKAGDADMSAPESPTSAAPADAGPNMLDRAKSFFGKSDASGDAASPPGAAAEPGKEKSFFGGLGKMFNRDGADAPSGKLKIKSIDLVFTNSATEFDPECKSLVEPFGVTDNMASLLTLAAKLALNNALQPIAGGAKQDLRSTLRMAGKNLNWLPMEAERLLGERMHQEQLASIMDPARASGKKPTDQANALLKKIAAQIQEETPYHFEIYVRRNAGHNAKALPGGFLYLDQSLVTDKKNDDLAAFALAHELAHVLQRHETRATQARLTDGIDSVDGMRKLLEGASANPAAIVAYSNDLMTRFVTFSKAQELQADACAVRLLDGMYPDKKRLAQVIRGFKSSLAPPAVETAVTNQLEMFVQNMQKMDKLDEQHPNSIERSANLEKMLAEVGKPKKVVASNDSGSAKVGVVPR</sequence>
<comment type="cofactor">
    <cofactor evidence="6">
        <name>Zn(2+)</name>
        <dbReference type="ChEBI" id="CHEBI:29105"/>
    </cofactor>
    <text evidence="6">Binds 1 zinc ion per subunit.</text>
</comment>
<reference evidence="10" key="1">
    <citation type="journal article" date="2019" name="Int. J. Syst. Evol. Microbiol.">
        <title>The Global Catalogue of Microorganisms (GCM) 10K type strain sequencing project: providing services to taxonomists for standard genome sequencing and annotation.</title>
        <authorList>
            <consortium name="The Broad Institute Genomics Platform"/>
            <consortium name="The Broad Institute Genome Sequencing Center for Infectious Disease"/>
            <person name="Wu L."/>
            <person name="Ma J."/>
        </authorList>
    </citation>
    <scope>NUCLEOTIDE SEQUENCE [LARGE SCALE GENOMIC DNA]</scope>
    <source>
        <strain evidence="10">JCM 16673</strain>
    </source>
</reference>